<reference evidence="2" key="2">
    <citation type="journal article" date="2021" name="Mar. Drugs">
        <title>Genome Reduction and Secondary Metabolism of the Marine Sponge-Associated Cyanobacterium Leptothoe.</title>
        <authorList>
            <person name="Konstantinou D."/>
            <person name="Popin R.V."/>
            <person name="Fewer D.P."/>
            <person name="Sivonen K."/>
            <person name="Gkelis S."/>
        </authorList>
    </citation>
    <scope>NUCLEOTIDE SEQUENCE</scope>
    <source>
        <strain evidence="2">TAU-MAC 1115</strain>
    </source>
</reference>
<dbReference type="Pfam" id="PF01345">
    <property type="entry name" value="DUF11"/>
    <property type="match status" value="1"/>
</dbReference>
<dbReference type="NCBIfam" id="TIGR01451">
    <property type="entry name" value="B_ant_repeat"/>
    <property type="match status" value="1"/>
</dbReference>
<name>A0A947GKD4_9CYAN</name>
<proteinExistence type="predicted"/>
<dbReference type="EMBL" id="JADOES010000001">
    <property type="protein sequence ID" value="MBT9313991.1"/>
    <property type="molecule type" value="Genomic_DNA"/>
</dbReference>
<dbReference type="Proteomes" id="UP000717364">
    <property type="component" value="Unassembled WGS sequence"/>
</dbReference>
<evidence type="ECO:0000313" key="3">
    <source>
        <dbReference type="Proteomes" id="UP000717364"/>
    </source>
</evidence>
<evidence type="ECO:0000313" key="2">
    <source>
        <dbReference type="EMBL" id="MBT9313991.1"/>
    </source>
</evidence>
<evidence type="ECO:0000259" key="1">
    <source>
        <dbReference type="Pfam" id="PF01345"/>
    </source>
</evidence>
<dbReference type="Gene3D" id="2.60.40.10">
    <property type="entry name" value="Immunoglobulins"/>
    <property type="match status" value="1"/>
</dbReference>
<dbReference type="InterPro" id="IPR047589">
    <property type="entry name" value="DUF11_rpt"/>
</dbReference>
<dbReference type="RefSeq" id="WP_215607050.1">
    <property type="nucleotide sequence ID" value="NZ_JADOES010000001.1"/>
</dbReference>
<dbReference type="AlphaFoldDB" id="A0A947GKD4"/>
<reference evidence="2" key="1">
    <citation type="submission" date="2020-11" db="EMBL/GenBank/DDBJ databases">
        <authorList>
            <person name="Konstantinou D."/>
            <person name="Gkelis S."/>
            <person name="Popin R."/>
            <person name="Fewer D."/>
            <person name="Sivonen K."/>
        </authorList>
    </citation>
    <scope>NUCLEOTIDE SEQUENCE</scope>
    <source>
        <strain evidence="2">TAU-MAC 1115</strain>
    </source>
</reference>
<organism evidence="2 3">
    <name type="scientific">Leptothoe spongobia TAU-MAC 1115</name>
    <dbReference type="NCBI Taxonomy" id="1967444"/>
    <lineage>
        <taxon>Bacteria</taxon>
        <taxon>Bacillati</taxon>
        <taxon>Cyanobacteriota</taxon>
        <taxon>Cyanophyceae</taxon>
        <taxon>Nodosilineales</taxon>
        <taxon>Cymatolegaceae</taxon>
        <taxon>Leptothoe</taxon>
        <taxon>Leptothoe spongobia</taxon>
    </lineage>
</organism>
<sequence>MKVSQLPKPKPKPDTWPTWMHRTIAVLLASSFCQVPFIAIARADELYNQATFNYRDGDRNIALDGTSAETVVDIGELVDPLGQILGCNGDLLPNYAGFSVALYEPDASGLELGPLIPLTTTEVPDIENNGVSGGKAPNTENNNPFFLTNADAGQYNFLFDSETPLQSPVNAGLTQTSKDAQYILVVDPPADSVFPQRRIKLELIDSTGGVNNSIIRYVATALDGIPISTSGGSQVTETVVEIFNAETQGLNLFSLALGMVMCDPNQISIDKTADRAAAQPGDTVVYRLALRNLTDIELASVTVQDILPQGFQLIPESVTGVLNEQTVALDAQASGAEVTFTTATALPVDETLSVLYAVRVTPDALRGDGENSASVTAERSDNQFFVQDGPSIHRLVIDPGILTDCATLIGRVFVDKNFDGEQQPGEAGIPNAVIFLDDGNRIVTDADGLYSVECMLPGTRSGVLDLTSLPGYTLAPNLYFKERNSQSRIVNLAPGGMVRMNFGVTPTFQEKAQ</sequence>
<protein>
    <submittedName>
        <fullName evidence="2">DUF11 domain-containing protein</fullName>
    </submittedName>
</protein>
<keyword evidence="3" id="KW-1185">Reference proteome</keyword>
<dbReference type="Gene3D" id="2.60.40.740">
    <property type="match status" value="1"/>
</dbReference>
<accession>A0A947GKD4</accession>
<comment type="caution">
    <text evidence="2">The sequence shown here is derived from an EMBL/GenBank/DDBJ whole genome shotgun (WGS) entry which is preliminary data.</text>
</comment>
<gene>
    <name evidence="2" type="ORF">IXB50_00950</name>
</gene>
<dbReference type="SUPFAM" id="SSF117074">
    <property type="entry name" value="Hypothetical protein PA1324"/>
    <property type="match status" value="1"/>
</dbReference>
<dbReference type="InterPro" id="IPR013783">
    <property type="entry name" value="Ig-like_fold"/>
</dbReference>
<dbReference type="InterPro" id="IPR001434">
    <property type="entry name" value="OmcB-like_DUF11"/>
</dbReference>
<feature type="domain" description="DUF11" evidence="1">
    <location>
        <begin position="267"/>
        <end position="382"/>
    </location>
</feature>